<proteinExistence type="predicted"/>
<comment type="caution">
    <text evidence="2">The sequence shown here is derived from an EMBL/GenBank/DDBJ whole genome shotgun (WGS) entry which is preliminary data.</text>
</comment>
<keyword evidence="3" id="KW-1185">Reference proteome</keyword>
<accession>A0A6C2C3W1</accession>
<evidence type="ECO:0000313" key="2">
    <source>
        <dbReference type="EMBL" id="TYC48442.1"/>
    </source>
</evidence>
<evidence type="ECO:0000313" key="3">
    <source>
        <dbReference type="Proteomes" id="UP000371977"/>
    </source>
</evidence>
<dbReference type="EMBL" id="SDGZ01000020">
    <property type="protein sequence ID" value="TYC48442.1"/>
    <property type="molecule type" value="Genomic_DNA"/>
</dbReference>
<feature type="compositionally biased region" description="Basic and acidic residues" evidence="1">
    <location>
        <begin position="122"/>
        <end position="143"/>
    </location>
</feature>
<dbReference type="RefSeq" id="WP_148623188.1">
    <property type="nucleotide sequence ID" value="NZ_SDGZ01000020.1"/>
</dbReference>
<evidence type="ECO:0000256" key="1">
    <source>
        <dbReference type="SAM" id="MobiDB-lite"/>
    </source>
</evidence>
<dbReference type="Proteomes" id="UP000371977">
    <property type="component" value="Unassembled WGS sequence"/>
</dbReference>
<organism evidence="2 3">
    <name type="scientific">Weissella muntiaci</name>
    <dbReference type="NCBI Taxonomy" id="2508881"/>
    <lineage>
        <taxon>Bacteria</taxon>
        <taxon>Bacillati</taxon>
        <taxon>Bacillota</taxon>
        <taxon>Bacilli</taxon>
        <taxon>Lactobacillales</taxon>
        <taxon>Lactobacillaceae</taxon>
        <taxon>Weissella</taxon>
    </lineage>
</organism>
<name>A0A6C2C3W1_9LACO</name>
<dbReference type="AlphaFoldDB" id="A0A6C2C3W1"/>
<protein>
    <submittedName>
        <fullName evidence="2">Uncharacterized protein</fullName>
    </submittedName>
</protein>
<feature type="region of interest" description="Disordered" evidence="1">
    <location>
        <begin position="115"/>
        <end position="158"/>
    </location>
</feature>
<gene>
    <name evidence="2" type="ORF">ESZ50_08760</name>
</gene>
<reference evidence="2 3" key="1">
    <citation type="submission" date="2019-01" db="EMBL/GenBank/DDBJ databases">
        <title>Weissella sp. nov., a novel lactic acid bacterium isolated from animal feces.</title>
        <authorList>
            <person name="Wang L.-T."/>
        </authorList>
    </citation>
    <scope>NUCLEOTIDE SEQUENCE [LARGE SCALE GENOMIC DNA]</scope>
    <source>
        <strain evidence="2 3">8H-2</strain>
    </source>
</reference>
<sequence length="158" mass="17884">MDAEAKRINKIRSDDSIVTTKISYTADGMNMTYVEVRNDRTGKILSRTTDDLLGKFMNNYNGPANKENTLNGPYKDIDIPEYRDSKFNAFTDDAKGTFDAMVEHSEIKSTYHVESSTMTGKEYSDSIEDQKKEAIEDSKKRTQQEYIQQHSQGGGIGD</sequence>